<dbReference type="CDD" id="cd04250">
    <property type="entry name" value="AAK_NAGK-C"/>
    <property type="match status" value="1"/>
</dbReference>
<name>A0A239J710_9ACTN</name>
<dbReference type="NCBIfam" id="TIGR00761">
    <property type="entry name" value="argB"/>
    <property type="match status" value="1"/>
</dbReference>
<dbReference type="HAMAP" id="MF_00082">
    <property type="entry name" value="ArgB"/>
    <property type="match status" value="1"/>
</dbReference>
<dbReference type="InterPro" id="IPR036393">
    <property type="entry name" value="AceGlu_kinase-like_sf"/>
</dbReference>
<protein>
    <recommendedName>
        <fullName evidence="9">Acetylglutamate kinase</fullName>
        <ecNumber evidence="9">2.7.2.8</ecNumber>
    </recommendedName>
    <alternativeName>
        <fullName evidence="9">N-acetyl-L-glutamate 5-phosphotransferase</fullName>
    </alternativeName>
    <alternativeName>
        <fullName evidence="9">NAG kinase</fullName>
        <shortName evidence="9">NAGK</shortName>
    </alternativeName>
</protein>
<dbReference type="InterPro" id="IPR001057">
    <property type="entry name" value="Glu/AcGlu_kinase"/>
</dbReference>
<feature type="region of interest" description="Disordered" evidence="10">
    <location>
        <begin position="1"/>
        <end position="24"/>
    </location>
</feature>
<sequence>MSIDSVPAPTTQHPVLAGTQDPTPTEVLIDDRLPAGSAAEAAVDVLPAAPPRPARRRIGSSRVMRRHDPEGDRFRAEVLTGALPWLKEFHGRVIVVKYGGHAMVDEECRRAFAEDMVFLRTCGILPVVVHGGGPQVTRMLRRLGIESEFRGGLRVTTEESIEVVRMVLTGQVGPEVVNLINQHGHFAVGLSGEDGGLFTAQRTTAVVDGEEVDVGLVGDVADVDPTTVEALIQAGRIPVVSTVAPDPNGEVHNLNADTAAAALAVALNAAKLVVLTDVEGLYADWPDRESLVQKIDSRELAEILPTLHSGMIPKMAACLRAVDGGVPRATVIDGRLPHALLLETFTTEGTGTMVLPAVDAAAPAPVGNEEPTL</sequence>
<proteinExistence type="inferred from homology"/>
<evidence type="ECO:0000256" key="7">
    <source>
        <dbReference type="ARBA" id="ARBA00022840"/>
    </source>
</evidence>
<dbReference type="RefSeq" id="WP_089307330.1">
    <property type="nucleotide sequence ID" value="NZ_FZOO01000013.1"/>
</dbReference>
<keyword evidence="4 9" id="KW-0808">Transferase</keyword>
<comment type="subcellular location">
    <subcellularLocation>
        <location evidence="9">Cytoplasm</location>
    </subcellularLocation>
</comment>
<dbReference type="InterPro" id="IPR037528">
    <property type="entry name" value="ArgB"/>
</dbReference>
<dbReference type="EMBL" id="FZOO01000013">
    <property type="protein sequence ID" value="SNT01043.1"/>
    <property type="molecule type" value="Genomic_DNA"/>
</dbReference>
<keyword evidence="6 9" id="KW-0418">Kinase</keyword>
<evidence type="ECO:0000313" key="12">
    <source>
        <dbReference type="EMBL" id="SNT01043.1"/>
    </source>
</evidence>
<comment type="pathway">
    <text evidence="1 9">Amino-acid biosynthesis; L-arginine biosynthesis; N(2)-acetyl-L-ornithine from L-glutamate: step 2/4.</text>
</comment>
<evidence type="ECO:0000256" key="2">
    <source>
        <dbReference type="ARBA" id="ARBA00022571"/>
    </source>
</evidence>
<dbReference type="UniPathway" id="UPA00068">
    <property type="reaction ID" value="UER00107"/>
</dbReference>
<dbReference type="GO" id="GO:0003991">
    <property type="term" value="F:acetylglutamate kinase activity"/>
    <property type="evidence" value="ECO:0007669"/>
    <property type="project" value="UniProtKB-UniRule"/>
</dbReference>
<evidence type="ECO:0000256" key="4">
    <source>
        <dbReference type="ARBA" id="ARBA00022679"/>
    </source>
</evidence>
<keyword evidence="13" id="KW-1185">Reference proteome</keyword>
<keyword evidence="7 9" id="KW-0067">ATP-binding</keyword>
<comment type="catalytic activity">
    <reaction evidence="8 9">
        <text>N-acetyl-L-glutamate + ATP = N-acetyl-L-glutamyl 5-phosphate + ADP</text>
        <dbReference type="Rhea" id="RHEA:14629"/>
        <dbReference type="ChEBI" id="CHEBI:30616"/>
        <dbReference type="ChEBI" id="CHEBI:44337"/>
        <dbReference type="ChEBI" id="CHEBI:57936"/>
        <dbReference type="ChEBI" id="CHEBI:456216"/>
        <dbReference type="EC" id="2.7.2.8"/>
    </reaction>
</comment>
<dbReference type="PANTHER" id="PTHR23342:SF0">
    <property type="entry name" value="N-ACETYLGLUTAMATE SYNTHASE, MITOCHONDRIAL"/>
    <property type="match status" value="1"/>
</dbReference>
<dbReference type="Proteomes" id="UP000198373">
    <property type="component" value="Unassembled WGS sequence"/>
</dbReference>
<dbReference type="Gene3D" id="3.40.1160.10">
    <property type="entry name" value="Acetylglutamate kinase-like"/>
    <property type="match status" value="1"/>
</dbReference>
<evidence type="ECO:0000256" key="6">
    <source>
        <dbReference type="ARBA" id="ARBA00022777"/>
    </source>
</evidence>
<evidence type="ECO:0000256" key="9">
    <source>
        <dbReference type="HAMAP-Rule" id="MF_00082"/>
    </source>
</evidence>
<dbReference type="AlphaFoldDB" id="A0A239J710"/>
<feature type="binding site" evidence="9">
    <location>
        <begin position="132"/>
        <end position="133"/>
    </location>
    <ligand>
        <name>substrate</name>
    </ligand>
</feature>
<evidence type="ECO:0000256" key="8">
    <source>
        <dbReference type="ARBA" id="ARBA00048141"/>
    </source>
</evidence>
<accession>A0A239J710</accession>
<reference evidence="13" key="1">
    <citation type="submission" date="2017-06" db="EMBL/GenBank/DDBJ databases">
        <authorList>
            <person name="Varghese N."/>
            <person name="Submissions S."/>
        </authorList>
    </citation>
    <scope>NUCLEOTIDE SEQUENCE [LARGE SCALE GENOMIC DNA]</scope>
    <source>
        <strain evidence="13">DSM 46839</strain>
    </source>
</reference>
<dbReference type="PRINTS" id="PR00474">
    <property type="entry name" value="GLU5KINASE"/>
</dbReference>
<keyword evidence="3 9" id="KW-0028">Amino-acid biosynthesis</keyword>
<evidence type="ECO:0000259" key="11">
    <source>
        <dbReference type="Pfam" id="PF00696"/>
    </source>
</evidence>
<keyword evidence="5 9" id="KW-0547">Nucleotide-binding</keyword>
<feature type="site" description="Transition state stabilizer" evidence="9">
    <location>
        <position position="97"/>
    </location>
</feature>
<keyword evidence="2 9" id="KW-0055">Arginine biosynthesis</keyword>
<dbReference type="EC" id="2.7.2.8" evidence="9"/>
<evidence type="ECO:0000256" key="5">
    <source>
        <dbReference type="ARBA" id="ARBA00022741"/>
    </source>
</evidence>
<dbReference type="PANTHER" id="PTHR23342">
    <property type="entry name" value="N-ACETYLGLUTAMATE SYNTHASE"/>
    <property type="match status" value="1"/>
</dbReference>
<gene>
    <name evidence="9" type="primary">argB</name>
    <name evidence="12" type="ORF">SAMN06893096_1132</name>
</gene>
<dbReference type="InterPro" id="IPR041727">
    <property type="entry name" value="NAGK-C"/>
</dbReference>
<feature type="binding site" evidence="9">
    <location>
        <position position="253"/>
    </location>
    <ligand>
        <name>substrate</name>
    </ligand>
</feature>
<evidence type="ECO:0000256" key="3">
    <source>
        <dbReference type="ARBA" id="ARBA00022605"/>
    </source>
</evidence>
<comment type="function">
    <text evidence="9">Catalyzes the ATP-dependent phosphorylation of N-acetyl-L-glutamate.</text>
</comment>
<evidence type="ECO:0000256" key="1">
    <source>
        <dbReference type="ARBA" id="ARBA00004828"/>
    </source>
</evidence>
<dbReference type="GO" id="GO:0042450">
    <property type="term" value="P:L-arginine biosynthetic process via ornithine"/>
    <property type="evidence" value="ECO:0007669"/>
    <property type="project" value="UniProtKB-UniRule"/>
</dbReference>
<organism evidence="12 13">
    <name type="scientific">Geodermatophilus pulveris</name>
    <dbReference type="NCBI Taxonomy" id="1564159"/>
    <lineage>
        <taxon>Bacteria</taxon>
        <taxon>Bacillati</taxon>
        <taxon>Actinomycetota</taxon>
        <taxon>Actinomycetes</taxon>
        <taxon>Geodermatophilales</taxon>
        <taxon>Geodermatophilaceae</taxon>
        <taxon>Geodermatophilus</taxon>
    </lineage>
</organism>
<dbReference type="OrthoDB" id="9803155at2"/>
<dbReference type="InterPro" id="IPR001048">
    <property type="entry name" value="Asp/Glu/Uridylate_kinase"/>
</dbReference>
<dbReference type="SUPFAM" id="SSF53633">
    <property type="entry name" value="Carbamate kinase-like"/>
    <property type="match status" value="1"/>
</dbReference>
<dbReference type="GO" id="GO:0005737">
    <property type="term" value="C:cytoplasm"/>
    <property type="evidence" value="ECO:0007669"/>
    <property type="project" value="UniProtKB-SubCell"/>
</dbReference>
<comment type="similarity">
    <text evidence="9">Belongs to the acetylglutamate kinase family. ArgB subfamily.</text>
</comment>
<feature type="binding site" evidence="9">
    <location>
        <position position="154"/>
    </location>
    <ligand>
        <name>substrate</name>
    </ligand>
</feature>
<dbReference type="Pfam" id="PF00696">
    <property type="entry name" value="AA_kinase"/>
    <property type="match status" value="1"/>
</dbReference>
<evidence type="ECO:0000313" key="13">
    <source>
        <dbReference type="Proteomes" id="UP000198373"/>
    </source>
</evidence>
<dbReference type="GO" id="GO:0005524">
    <property type="term" value="F:ATP binding"/>
    <property type="evidence" value="ECO:0007669"/>
    <property type="project" value="UniProtKB-UniRule"/>
</dbReference>
<dbReference type="FunFam" id="3.40.1160.10:FF:000004">
    <property type="entry name" value="Acetylglutamate kinase"/>
    <property type="match status" value="1"/>
</dbReference>
<feature type="site" description="Transition state stabilizer" evidence="9">
    <location>
        <position position="314"/>
    </location>
</feature>
<keyword evidence="9" id="KW-0963">Cytoplasm</keyword>
<feature type="domain" description="Aspartate/glutamate/uridylate kinase" evidence="11">
    <location>
        <begin position="93"/>
        <end position="333"/>
    </location>
</feature>
<dbReference type="InterPro" id="IPR004662">
    <property type="entry name" value="AcgluKinase_fam"/>
</dbReference>
<evidence type="ECO:0000256" key="10">
    <source>
        <dbReference type="SAM" id="MobiDB-lite"/>
    </source>
</evidence>